<dbReference type="GO" id="GO:0016491">
    <property type="term" value="F:oxidoreductase activity"/>
    <property type="evidence" value="ECO:0007669"/>
    <property type="project" value="UniProtKB-KW"/>
</dbReference>
<sequence>MTTALITGPTAGIGLSFATLLAAEGTDLVLVARDTTRLEELAARLRAQHRIACEVLPADLSVRSDSERVEARLADRERPIDLLVNNAGFGLNDPFSTSPIVDEQRLLDVLVTAVMRLSHAAVPGMVERGQGGIVNVSSVAAWIAGGTYSAAKSWCTVFSESLNRELAGTGVHVNALAPGFTRTEFHQRADMDMSGLPEWLWLNSDTVAADALRDVRRGRPVTVPGLQYKALSTLVKYLPRPVVRAASGNRPNERSRKKG</sequence>
<dbReference type="InterPro" id="IPR036291">
    <property type="entry name" value="NAD(P)-bd_dom_sf"/>
</dbReference>
<protein>
    <submittedName>
        <fullName evidence="3">Unannotated protein</fullName>
    </submittedName>
</protein>
<accession>A0A6J7JLA3</accession>
<gene>
    <name evidence="3" type="ORF">UFOPK3773_00980</name>
</gene>
<dbReference type="PANTHER" id="PTHR44196">
    <property type="entry name" value="DEHYDROGENASE/REDUCTASE SDR FAMILY MEMBER 7B"/>
    <property type="match status" value="1"/>
</dbReference>
<dbReference type="PIRSF" id="PIRSF000126">
    <property type="entry name" value="11-beta-HSD1"/>
    <property type="match status" value="1"/>
</dbReference>
<evidence type="ECO:0000256" key="2">
    <source>
        <dbReference type="ARBA" id="ARBA00023002"/>
    </source>
</evidence>
<dbReference type="Gene3D" id="3.40.50.720">
    <property type="entry name" value="NAD(P)-binding Rossmann-like Domain"/>
    <property type="match status" value="1"/>
</dbReference>
<dbReference type="EMBL" id="CAFBNF010000095">
    <property type="protein sequence ID" value="CAB4943264.1"/>
    <property type="molecule type" value="Genomic_DNA"/>
</dbReference>
<evidence type="ECO:0000313" key="3">
    <source>
        <dbReference type="EMBL" id="CAB4943264.1"/>
    </source>
</evidence>
<organism evidence="3">
    <name type="scientific">freshwater metagenome</name>
    <dbReference type="NCBI Taxonomy" id="449393"/>
    <lineage>
        <taxon>unclassified sequences</taxon>
        <taxon>metagenomes</taxon>
        <taxon>ecological metagenomes</taxon>
    </lineage>
</organism>
<dbReference type="GO" id="GO:0016020">
    <property type="term" value="C:membrane"/>
    <property type="evidence" value="ECO:0007669"/>
    <property type="project" value="TreeGrafter"/>
</dbReference>
<dbReference type="PANTHER" id="PTHR44196:SF2">
    <property type="entry name" value="SHORT-CHAIN DEHYDROGENASE-RELATED"/>
    <property type="match status" value="1"/>
</dbReference>
<dbReference type="PRINTS" id="PR00080">
    <property type="entry name" value="SDRFAMILY"/>
</dbReference>
<keyword evidence="2" id="KW-0560">Oxidoreductase</keyword>
<proteinExistence type="inferred from homology"/>
<dbReference type="SUPFAM" id="SSF51735">
    <property type="entry name" value="NAD(P)-binding Rossmann-fold domains"/>
    <property type="match status" value="1"/>
</dbReference>
<dbReference type="Pfam" id="PF00106">
    <property type="entry name" value="adh_short"/>
    <property type="match status" value="1"/>
</dbReference>
<name>A0A6J7JLA3_9ZZZZ</name>
<reference evidence="3" key="1">
    <citation type="submission" date="2020-05" db="EMBL/GenBank/DDBJ databases">
        <authorList>
            <person name="Chiriac C."/>
            <person name="Salcher M."/>
            <person name="Ghai R."/>
            <person name="Kavagutti S V."/>
        </authorList>
    </citation>
    <scope>NUCLEOTIDE SEQUENCE</scope>
</reference>
<dbReference type="CDD" id="cd05233">
    <property type="entry name" value="SDR_c"/>
    <property type="match status" value="1"/>
</dbReference>
<dbReference type="AlphaFoldDB" id="A0A6J7JLA3"/>
<dbReference type="InterPro" id="IPR002347">
    <property type="entry name" value="SDR_fam"/>
</dbReference>
<comment type="similarity">
    <text evidence="1">Belongs to the short-chain dehydrogenases/reductases (SDR) family.</text>
</comment>
<evidence type="ECO:0000256" key="1">
    <source>
        <dbReference type="ARBA" id="ARBA00006484"/>
    </source>
</evidence>
<dbReference type="PRINTS" id="PR00081">
    <property type="entry name" value="GDHRDH"/>
</dbReference>